<dbReference type="Pfam" id="PF00403">
    <property type="entry name" value="HMA"/>
    <property type="match status" value="1"/>
</dbReference>
<dbReference type="Pfam" id="PF12156">
    <property type="entry name" value="ATPase-cat_bd"/>
    <property type="match status" value="1"/>
</dbReference>
<dbReference type="PROSITE" id="PS00154">
    <property type="entry name" value="ATPASE_E1_E2"/>
    <property type="match status" value="1"/>
</dbReference>
<keyword evidence="8 15" id="KW-0547">Nucleotide-binding</keyword>
<evidence type="ECO:0000256" key="3">
    <source>
        <dbReference type="ARBA" id="ARBA00022448"/>
    </source>
</evidence>
<dbReference type="InterPro" id="IPR023298">
    <property type="entry name" value="ATPase_P-typ_TM_dom_sf"/>
</dbReference>
<feature type="transmembrane region" description="Helical" evidence="15">
    <location>
        <begin position="180"/>
        <end position="199"/>
    </location>
</feature>
<keyword evidence="18" id="KW-1185">Reference proteome</keyword>
<dbReference type="Pfam" id="PF00122">
    <property type="entry name" value="E1-E2_ATPase"/>
    <property type="match status" value="1"/>
</dbReference>
<keyword evidence="10" id="KW-0460">Magnesium</keyword>
<proteinExistence type="inferred from homology"/>
<evidence type="ECO:0000256" key="6">
    <source>
        <dbReference type="ARBA" id="ARBA00022692"/>
    </source>
</evidence>
<feature type="transmembrane region" description="Helical" evidence="15">
    <location>
        <begin position="456"/>
        <end position="480"/>
    </location>
</feature>
<keyword evidence="6 15" id="KW-0812">Transmembrane</keyword>
<name>A0ABY9TDH9_9GAMM</name>
<dbReference type="PROSITE" id="PS01229">
    <property type="entry name" value="COF_2"/>
    <property type="match status" value="1"/>
</dbReference>
<keyword evidence="3" id="KW-0813">Transport</keyword>
<dbReference type="SUPFAM" id="SSF81665">
    <property type="entry name" value="Calcium ATPase, transmembrane domain M"/>
    <property type="match status" value="1"/>
</dbReference>
<sequence>MNNPNCFHCGEIIPTGLSLSVVIDDKARDMCCIGCQAVASAIVDNNLVDYYRFRSEKGNKVDAQVPDALLNNQFIDDENLQNEFTFDVDNCKETILSIDGMSCAACAWLIEKQLSQKPGIAKIQVNATTQRATVTWQNDAIKLSDILTAIHQIGYQALPFKANLAEQRNKQQSKAFVRRLGVSGILTMQVMMIAFGLYFGAFSDLAEHNLAYLRGTSFVLTLPIVTFGAFPFYTGAISALKARRLSMDVPVSIAIILAFCASTWATFTRSGEVYFESLAMFTFLLLIGKYLEFRARAKAAEVSANLLKLMPLTATKLVIVDQQEQEQVVSAKQLELNDIVIVKPGETIPGDGIILSGKSSVNEAMLTGEHSPVQKAKGSTVFAGTVNSDGNLTIEIVKTNSDSFLTNLIRLSESAQAHKPAIAKLSDRIAQYFVALILLTAIGTSIYWTMHSPEEAFWITLSVLVATCPCALSLATPTALTCGTIRLNKDGIMIKNAHVLETMPKIDCIAFDKTGTLTNGEFAITDIVLLNKQYDRDSILAIAAALEAHSEHPLAKAFNEYRNHDVNVKDVEVVPGCGVKGSKDGHQICIGKVSWIEQFTPIDDSHHKAQCLLTVDNILIATFYMQDTLRVNTKTVINDMRLANIETLLISGDNKAGVDAFNQQVQLDQSFDTCSANDKLTILADKQEAGKTVAMVGDGVNDSPVFAQAHVSIAMGSGTEIAKSGADVILLNNHLSSLLRLKHIATKTSNIVKQNFGWAFAYNAIILPLAVCGFITPYMAVLGMSASSIIVVTNSLRLLK</sequence>
<evidence type="ECO:0000256" key="13">
    <source>
        <dbReference type="ARBA" id="ARBA00023065"/>
    </source>
</evidence>
<dbReference type="SUPFAM" id="SSF81653">
    <property type="entry name" value="Calcium ATPase, transduction domain A"/>
    <property type="match status" value="1"/>
</dbReference>
<comment type="similarity">
    <text evidence="2 15">Belongs to the cation transport ATPase (P-type) (TC 3.A.3) family. Type IB subfamily.</text>
</comment>
<evidence type="ECO:0000256" key="15">
    <source>
        <dbReference type="RuleBase" id="RU362081"/>
    </source>
</evidence>
<dbReference type="Proteomes" id="UP001248581">
    <property type="component" value="Chromosome"/>
</dbReference>
<dbReference type="PRINTS" id="PR00119">
    <property type="entry name" value="CATATPASE"/>
</dbReference>
<dbReference type="Gene3D" id="2.70.150.10">
    <property type="entry name" value="Calcium-transporting ATPase, cytoplasmic transduction domain A"/>
    <property type="match status" value="1"/>
</dbReference>
<feature type="transmembrane region" description="Helical" evidence="15">
    <location>
        <begin position="273"/>
        <end position="291"/>
    </location>
</feature>
<evidence type="ECO:0000256" key="8">
    <source>
        <dbReference type="ARBA" id="ARBA00022741"/>
    </source>
</evidence>
<dbReference type="InterPro" id="IPR036412">
    <property type="entry name" value="HAD-like_sf"/>
</dbReference>
<dbReference type="InterPro" id="IPR008250">
    <property type="entry name" value="ATPase_P-typ_transduc_dom_A_sf"/>
</dbReference>
<dbReference type="InterPro" id="IPR023214">
    <property type="entry name" value="HAD_sf"/>
</dbReference>
<dbReference type="InterPro" id="IPR023299">
    <property type="entry name" value="ATPase_P-typ_cyto_dom_N"/>
</dbReference>
<evidence type="ECO:0000256" key="4">
    <source>
        <dbReference type="ARBA" id="ARBA00022475"/>
    </source>
</evidence>
<feature type="transmembrane region" description="Helical" evidence="15">
    <location>
        <begin position="429"/>
        <end position="450"/>
    </location>
</feature>
<dbReference type="SFLD" id="SFLDG00002">
    <property type="entry name" value="C1.7:_P-type_atpase_like"/>
    <property type="match status" value="1"/>
</dbReference>
<evidence type="ECO:0000259" key="16">
    <source>
        <dbReference type="PROSITE" id="PS50846"/>
    </source>
</evidence>
<keyword evidence="7 15" id="KW-0479">Metal-binding</keyword>
<dbReference type="NCBIfam" id="TIGR01494">
    <property type="entry name" value="ATPase_P-type"/>
    <property type="match status" value="1"/>
</dbReference>
<dbReference type="Gene3D" id="3.40.1110.10">
    <property type="entry name" value="Calcium-transporting ATPase, cytoplasmic domain N"/>
    <property type="match status" value="1"/>
</dbReference>
<keyword evidence="12 15" id="KW-1133">Transmembrane helix</keyword>
<dbReference type="EMBL" id="CP134146">
    <property type="protein sequence ID" value="WNC66907.1"/>
    <property type="molecule type" value="Genomic_DNA"/>
</dbReference>
<dbReference type="Gene3D" id="3.40.50.1000">
    <property type="entry name" value="HAD superfamily/HAD-like"/>
    <property type="match status" value="1"/>
</dbReference>
<dbReference type="InterPro" id="IPR044492">
    <property type="entry name" value="P_typ_ATPase_HD_dom"/>
</dbReference>
<dbReference type="Pfam" id="PF00702">
    <property type="entry name" value="Hydrolase"/>
    <property type="match status" value="1"/>
</dbReference>
<evidence type="ECO:0000256" key="14">
    <source>
        <dbReference type="ARBA" id="ARBA00023136"/>
    </source>
</evidence>
<dbReference type="SFLD" id="SFLDS00003">
    <property type="entry name" value="Haloacid_Dehalogenase"/>
    <property type="match status" value="1"/>
</dbReference>
<dbReference type="PANTHER" id="PTHR43520">
    <property type="entry name" value="ATP7, ISOFORM B"/>
    <property type="match status" value="1"/>
</dbReference>
<dbReference type="InterPro" id="IPR021993">
    <property type="entry name" value="ATPase-cat-bd"/>
</dbReference>
<keyword evidence="5" id="KW-0597">Phosphoprotein</keyword>
<evidence type="ECO:0000256" key="12">
    <source>
        <dbReference type="ARBA" id="ARBA00022989"/>
    </source>
</evidence>
<dbReference type="NCBIfam" id="TIGR01512">
    <property type="entry name" value="ATPase-IB2_Cd"/>
    <property type="match status" value="1"/>
</dbReference>
<evidence type="ECO:0000313" key="17">
    <source>
        <dbReference type="EMBL" id="WNC66907.1"/>
    </source>
</evidence>
<evidence type="ECO:0000256" key="10">
    <source>
        <dbReference type="ARBA" id="ARBA00022842"/>
    </source>
</evidence>
<dbReference type="InterPro" id="IPR001757">
    <property type="entry name" value="P_typ_ATPase"/>
</dbReference>
<feature type="transmembrane region" description="Helical" evidence="15">
    <location>
        <begin position="756"/>
        <end position="776"/>
    </location>
</feature>
<dbReference type="SUPFAM" id="SSF55008">
    <property type="entry name" value="HMA, heavy metal-associated domain"/>
    <property type="match status" value="1"/>
</dbReference>
<dbReference type="NCBIfam" id="TIGR01525">
    <property type="entry name" value="ATPase-IB_hvy"/>
    <property type="match status" value="1"/>
</dbReference>
<evidence type="ECO:0000256" key="7">
    <source>
        <dbReference type="ARBA" id="ARBA00022723"/>
    </source>
</evidence>
<dbReference type="InterPro" id="IPR006121">
    <property type="entry name" value="HMA_dom"/>
</dbReference>
<accession>A0ABY9TDH9</accession>
<dbReference type="InterPro" id="IPR059000">
    <property type="entry name" value="ATPase_P-type_domA"/>
</dbReference>
<comment type="subcellular location">
    <subcellularLocation>
        <location evidence="1">Cell membrane</location>
        <topology evidence="1">Multi-pass membrane protein</topology>
    </subcellularLocation>
</comment>
<feature type="transmembrane region" description="Helical" evidence="15">
    <location>
        <begin position="211"/>
        <end position="233"/>
    </location>
</feature>
<evidence type="ECO:0000256" key="1">
    <source>
        <dbReference type="ARBA" id="ARBA00004651"/>
    </source>
</evidence>
<evidence type="ECO:0000256" key="2">
    <source>
        <dbReference type="ARBA" id="ARBA00006024"/>
    </source>
</evidence>
<keyword evidence="14 15" id="KW-0472">Membrane</keyword>
<feature type="transmembrane region" description="Helical" evidence="15">
    <location>
        <begin position="245"/>
        <end position="267"/>
    </location>
</feature>
<keyword evidence="4 15" id="KW-1003">Cell membrane</keyword>
<evidence type="ECO:0000313" key="18">
    <source>
        <dbReference type="Proteomes" id="UP001248581"/>
    </source>
</evidence>
<evidence type="ECO:0000256" key="9">
    <source>
        <dbReference type="ARBA" id="ARBA00022840"/>
    </source>
</evidence>
<keyword evidence="13" id="KW-0406">Ion transport</keyword>
<dbReference type="PANTHER" id="PTHR43520:SF5">
    <property type="entry name" value="CATION-TRANSPORTING P-TYPE ATPASE-RELATED"/>
    <property type="match status" value="1"/>
</dbReference>
<dbReference type="Gene3D" id="3.30.70.100">
    <property type="match status" value="1"/>
</dbReference>
<dbReference type="NCBIfam" id="TIGR01511">
    <property type="entry name" value="ATPase-IB1_Cu"/>
    <property type="match status" value="1"/>
</dbReference>
<keyword evidence="9 15" id="KW-0067">ATP-binding</keyword>
<dbReference type="InterPro" id="IPR036163">
    <property type="entry name" value="HMA_dom_sf"/>
</dbReference>
<gene>
    <name evidence="17" type="ORF">RI845_10185</name>
</gene>
<feature type="domain" description="HMA" evidence="16">
    <location>
        <begin position="92"/>
        <end position="158"/>
    </location>
</feature>
<dbReference type="InterPro" id="IPR018303">
    <property type="entry name" value="ATPase_P-typ_P_site"/>
</dbReference>
<dbReference type="SFLD" id="SFLDF00027">
    <property type="entry name" value="p-type_atpase"/>
    <property type="match status" value="1"/>
</dbReference>
<dbReference type="InterPro" id="IPR027256">
    <property type="entry name" value="P-typ_ATPase_IB"/>
</dbReference>
<protein>
    <submittedName>
        <fullName evidence="17">Heavy metal translocating P-type ATPase</fullName>
    </submittedName>
</protein>
<keyword evidence="11" id="KW-1278">Translocase</keyword>
<dbReference type="SUPFAM" id="SSF56784">
    <property type="entry name" value="HAD-like"/>
    <property type="match status" value="1"/>
</dbReference>
<dbReference type="CDD" id="cd00371">
    <property type="entry name" value="HMA"/>
    <property type="match status" value="1"/>
</dbReference>
<reference evidence="18" key="1">
    <citation type="submission" date="2023-09" db="EMBL/GenBank/DDBJ databases">
        <authorList>
            <person name="Li S."/>
            <person name="Li X."/>
            <person name="Zhang C."/>
            <person name="Zhao Z."/>
        </authorList>
    </citation>
    <scope>NUCLEOTIDE SEQUENCE [LARGE SCALE GENOMIC DNA]</scope>
    <source>
        <strain evidence="18">SQ345</strain>
    </source>
</reference>
<dbReference type="RefSeq" id="WP_348386072.1">
    <property type="nucleotide sequence ID" value="NZ_CP134146.1"/>
</dbReference>
<dbReference type="CDD" id="cd02079">
    <property type="entry name" value="P-type_ATPase_HM"/>
    <property type="match status" value="1"/>
</dbReference>
<evidence type="ECO:0000256" key="5">
    <source>
        <dbReference type="ARBA" id="ARBA00022553"/>
    </source>
</evidence>
<organism evidence="17 18">
    <name type="scientific">Thalassotalea nanhaiensis</name>
    <dbReference type="NCBI Taxonomy" id="3065648"/>
    <lineage>
        <taxon>Bacteria</taxon>
        <taxon>Pseudomonadati</taxon>
        <taxon>Pseudomonadota</taxon>
        <taxon>Gammaproteobacteria</taxon>
        <taxon>Alteromonadales</taxon>
        <taxon>Colwelliaceae</taxon>
        <taxon>Thalassotalea</taxon>
    </lineage>
</organism>
<evidence type="ECO:0000256" key="11">
    <source>
        <dbReference type="ARBA" id="ARBA00022967"/>
    </source>
</evidence>
<dbReference type="PROSITE" id="PS50846">
    <property type="entry name" value="HMA_2"/>
    <property type="match status" value="1"/>
</dbReference>